<dbReference type="Gene3D" id="3.40.1620.10">
    <property type="entry name" value="YefM-like domain"/>
    <property type="match status" value="1"/>
</dbReference>
<dbReference type="AlphaFoldDB" id="A0A317F9P9"/>
<name>A0A317F9P9_9PROT</name>
<evidence type="ECO:0000256" key="1">
    <source>
        <dbReference type="ARBA" id="ARBA00009981"/>
    </source>
</evidence>
<comment type="caution">
    <text evidence="4">The sequence shown here is derived from an EMBL/GenBank/DDBJ whole genome shotgun (WGS) entry which is preliminary data.</text>
</comment>
<keyword evidence="5" id="KW-1185">Reference proteome</keyword>
<gene>
    <name evidence="4" type="ORF">DFH01_24845</name>
</gene>
<feature type="region of interest" description="Disordered" evidence="3">
    <location>
        <begin position="62"/>
        <end position="86"/>
    </location>
</feature>
<dbReference type="Proteomes" id="UP000245765">
    <property type="component" value="Unassembled WGS sequence"/>
</dbReference>
<dbReference type="InterPro" id="IPR036165">
    <property type="entry name" value="YefM-like_sf"/>
</dbReference>
<dbReference type="EMBL" id="QGNA01000006">
    <property type="protein sequence ID" value="PWS34747.1"/>
    <property type="molecule type" value="Genomic_DNA"/>
</dbReference>
<evidence type="ECO:0000256" key="2">
    <source>
        <dbReference type="RuleBase" id="RU362080"/>
    </source>
</evidence>
<dbReference type="InterPro" id="IPR051416">
    <property type="entry name" value="phD-YefM_TA_antitoxins"/>
</dbReference>
<dbReference type="Pfam" id="PF02604">
    <property type="entry name" value="PhdYeFM_antitox"/>
    <property type="match status" value="1"/>
</dbReference>
<dbReference type="PANTHER" id="PTHR35377:SF4">
    <property type="entry name" value="PREVENT-HOST-DEATH FAMILY PROTEIN"/>
    <property type="match status" value="1"/>
</dbReference>
<dbReference type="RefSeq" id="WP_109873198.1">
    <property type="nucleotide sequence ID" value="NZ_QGNA01000006.1"/>
</dbReference>
<proteinExistence type="inferred from homology"/>
<protein>
    <recommendedName>
        <fullName evidence="2">Antitoxin</fullName>
    </recommendedName>
</protein>
<dbReference type="InterPro" id="IPR006442">
    <property type="entry name" value="Antitoxin_Phd/YefM"/>
</dbReference>
<comment type="similarity">
    <text evidence="1 2">Belongs to the phD/YefM antitoxin family.</text>
</comment>
<dbReference type="OrthoDB" id="9800503at2"/>
<comment type="function">
    <text evidence="2">Antitoxin component of a type II toxin-antitoxin (TA) system.</text>
</comment>
<sequence>MSTHSVAEAKTHLSGLIDRALQGEEVVITRHGRPVVALRPVGDAPARMSNAESLAWLRANRVKGGGADPEDAASLVGRLRDDEQRR</sequence>
<evidence type="ECO:0000256" key="3">
    <source>
        <dbReference type="SAM" id="MobiDB-lite"/>
    </source>
</evidence>
<dbReference type="PANTHER" id="PTHR35377">
    <property type="entry name" value="ANTITOXIN VAPB49-RELATED-RELATED"/>
    <property type="match status" value="1"/>
</dbReference>
<organism evidence="4 5">
    <name type="scientific">Falsiroseomonas bella</name>
    <dbReference type="NCBI Taxonomy" id="2184016"/>
    <lineage>
        <taxon>Bacteria</taxon>
        <taxon>Pseudomonadati</taxon>
        <taxon>Pseudomonadota</taxon>
        <taxon>Alphaproteobacteria</taxon>
        <taxon>Acetobacterales</taxon>
        <taxon>Roseomonadaceae</taxon>
        <taxon>Falsiroseomonas</taxon>
    </lineage>
</organism>
<evidence type="ECO:0000313" key="5">
    <source>
        <dbReference type="Proteomes" id="UP000245765"/>
    </source>
</evidence>
<evidence type="ECO:0000313" key="4">
    <source>
        <dbReference type="EMBL" id="PWS34747.1"/>
    </source>
</evidence>
<accession>A0A317F9P9</accession>
<dbReference type="NCBIfam" id="TIGR01552">
    <property type="entry name" value="phd_fam"/>
    <property type="match status" value="1"/>
</dbReference>
<dbReference type="SUPFAM" id="SSF143120">
    <property type="entry name" value="YefM-like"/>
    <property type="match status" value="1"/>
</dbReference>
<reference evidence="5" key="1">
    <citation type="submission" date="2018-05" db="EMBL/GenBank/DDBJ databases">
        <authorList>
            <person name="Du Z."/>
            <person name="Wang X."/>
        </authorList>
    </citation>
    <scope>NUCLEOTIDE SEQUENCE [LARGE SCALE GENOMIC DNA]</scope>
    <source>
        <strain evidence="5">CQN31</strain>
    </source>
</reference>